<keyword evidence="4" id="KW-1185">Reference proteome</keyword>
<evidence type="ECO:0000259" key="2">
    <source>
        <dbReference type="Pfam" id="PF13480"/>
    </source>
</evidence>
<dbReference type="Pfam" id="PF13480">
    <property type="entry name" value="Acetyltransf_6"/>
    <property type="match status" value="1"/>
</dbReference>
<dbReference type="InterPro" id="IPR038740">
    <property type="entry name" value="BioF2-like_GNAT_dom"/>
</dbReference>
<dbReference type="AlphaFoldDB" id="A0A2T0FNJ9"/>
<keyword evidence="1" id="KW-1133">Transmembrane helix</keyword>
<evidence type="ECO:0000256" key="1">
    <source>
        <dbReference type="SAM" id="Phobius"/>
    </source>
</evidence>
<dbReference type="InterPro" id="IPR016181">
    <property type="entry name" value="Acyl_CoA_acyltransferase"/>
</dbReference>
<dbReference type="Gene3D" id="3.40.630.30">
    <property type="match status" value="1"/>
</dbReference>
<evidence type="ECO:0000313" key="3">
    <source>
        <dbReference type="EMBL" id="PRT56539.1"/>
    </source>
</evidence>
<name>A0A2T0FNJ9_9ASCO</name>
<feature type="transmembrane region" description="Helical" evidence="1">
    <location>
        <begin position="89"/>
        <end position="109"/>
    </location>
</feature>
<organism evidence="3 4">
    <name type="scientific">Wickerhamiella sorbophila</name>
    <dbReference type="NCBI Taxonomy" id="45607"/>
    <lineage>
        <taxon>Eukaryota</taxon>
        <taxon>Fungi</taxon>
        <taxon>Dikarya</taxon>
        <taxon>Ascomycota</taxon>
        <taxon>Saccharomycotina</taxon>
        <taxon>Dipodascomycetes</taxon>
        <taxon>Dipodascales</taxon>
        <taxon>Trichomonascaceae</taxon>
        <taxon>Wickerhamiella</taxon>
    </lineage>
</organism>
<keyword evidence="1" id="KW-0812">Transmembrane</keyword>
<sequence>MVDDQDNLIPLQDRHRPHKGKLGLIKAFRQKSWSRGLRTKKGERVLFYMVIAVGITTLAFKLATLGLHIALYSTSVFSDSIPLTTPRAWYGLTGVSIGIVLVNSLFSVWKHARLRKFIKQSESASLEKGLPVDAKILPPKATLFQNIGILSCTVLNLFMLVTTIALLVDSSSRMLENDYTAVSLALEVLESFAAGLSAIFTILDIMYLCWTVFMFSQSILLVVSILNFVIAVLTVFINDLTRALVNYNNDENPYSIFDDDNGTSFNVNVHAFSHYRVYPMFALVEGAVGLMGVGICLVVGASNRLTVTLADLMRFFVLCSIVSSILNVVWFAMSCANTGLQTNNPYMHEAIIANPVLSSVGFCLLIIGILTCAHLQAQPPNKLRVQPYRLDSLTPQKLRAWEALIDQYSRSIPGAASGKQALDLMQAYVKSPMDGMDCVVLRVYDEEVRDREQEKSYEKVRAWQQLDTQSLFEDNDGVADVLTLVPSDGSPAAGEKKMSKNAAKRAAHKAAKKQAKGNKRDSINYPITAAQNTNELQADLEFRAELMATEALVMLTQIHEYDLTAPINGRMGKWLLKTLGVESWSKLLVVRMGLLATHWPFRQAIFYTAPTKRPNARSAAVLQAIAEWNIKRPRAERCTMLLDPVPAYNGSEQSIQPSGWLPTYVPPSHVVDLRKFKGKQLTDYLKAIKYRNQAVAFNKANGEVVETSDFSYENCSIVMNLWHKIAEKRTSEGYTAVLKDPNVDFLMSLGDSENNRNSYRKLLFLKVDGEVIASAVLFFLGDTITSDIQGLDHEKARQFKAYFVMMQETIAIALRDNISFVDFGPTTGKAKMDIGSREIPLKGAIYAQQPLSTMVQLFADQVHSG</sequence>
<comment type="caution">
    <text evidence="3">The sequence shown here is derived from an EMBL/GenBank/DDBJ whole genome shotgun (WGS) entry which is preliminary data.</text>
</comment>
<dbReference type="OrthoDB" id="10061051at2759"/>
<protein>
    <recommendedName>
        <fullName evidence="2">BioF2-like acetyltransferase domain-containing protein</fullName>
    </recommendedName>
</protein>
<accession>A0A2T0FNJ9</accession>
<feature type="transmembrane region" description="Helical" evidence="1">
    <location>
        <begin position="45"/>
        <end position="69"/>
    </location>
</feature>
<gene>
    <name evidence="3" type="ORF">B9G98_04159</name>
</gene>
<evidence type="ECO:0000313" key="4">
    <source>
        <dbReference type="Proteomes" id="UP000238350"/>
    </source>
</evidence>
<feature type="transmembrane region" description="Helical" evidence="1">
    <location>
        <begin position="312"/>
        <end position="332"/>
    </location>
</feature>
<dbReference type="RefSeq" id="XP_024666484.1">
    <property type="nucleotide sequence ID" value="XM_024810716.1"/>
</dbReference>
<dbReference type="STRING" id="45607.A0A2T0FNJ9"/>
<proteinExistence type="predicted"/>
<reference evidence="3 4" key="1">
    <citation type="submission" date="2017-04" db="EMBL/GenBank/DDBJ databases">
        <title>Genome sequencing of [Candida] sorbophila.</title>
        <authorList>
            <person name="Ahn J.O."/>
        </authorList>
    </citation>
    <scope>NUCLEOTIDE SEQUENCE [LARGE SCALE GENOMIC DNA]</scope>
    <source>
        <strain evidence="3 4">DS02</strain>
    </source>
</reference>
<feature type="transmembrane region" description="Helical" evidence="1">
    <location>
        <begin position="147"/>
        <end position="168"/>
    </location>
</feature>
<dbReference type="EMBL" id="NDIQ01000022">
    <property type="protein sequence ID" value="PRT56539.1"/>
    <property type="molecule type" value="Genomic_DNA"/>
</dbReference>
<feature type="transmembrane region" description="Helical" evidence="1">
    <location>
        <begin position="188"/>
        <end position="207"/>
    </location>
</feature>
<feature type="domain" description="BioF2-like acetyltransferase" evidence="2">
    <location>
        <begin position="734"/>
        <end position="825"/>
    </location>
</feature>
<dbReference type="Proteomes" id="UP000238350">
    <property type="component" value="Unassembled WGS sequence"/>
</dbReference>
<feature type="transmembrane region" description="Helical" evidence="1">
    <location>
        <begin position="219"/>
        <end position="237"/>
    </location>
</feature>
<dbReference type="SUPFAM" id="SSF55729">
    <property type="entry name" value="Acyl-CoA N-acyltransferases (Nat)"/>
    <property type="match status" value="1"/>
</dbReference>
<keyword evidence="1" id="KW-0472">Membrane</keyword>
<feature type="transmembrane region" description="Helical" evidence="1">
    <location>
        <begin position="277"/>
        <end position="300"/>
    </location>
</feature>
<dbReference type="GeneID" id="36517907"/>